<dbReference type="GO" id="GO:0070096">
    <property type="term" value="P:mitochondrial outer membrane translocase complex assembly"/>
    <property type="evidence" value="ECO:0007669"/>
    <property type="project" value="TreeGrafter"/>
</dbReference>
<feature type="compositionally biased region" description="Polar residues" evidence="1">
    <location>
        <begin position="219"/>
        <end position="233"/>
    </location>
</feature>
<dbReference type="OrthoDB" id="5529571at2759"/>
<feature type="region of interest" description="Disordered" evidence="1">
    <location>
        <begin position="1"/>
        <end position="58"/>
    </location>
</feature>
<sequence>MSDELGAVFSSSFSMPAAEASIPAPASADPTPLDVSEAAAEAEAEEGGDGPDWKPEYEANLARWRAEADVARANAEATRERIAAERAADAKPGADAEAAKKKQQKEKEEAEERARRLAAALEDSSVPSSASGSRIIQPAGETKKLKEAWEHVSTPRGAPGPLASGAASAPTTSAPPSTSWEEVSAPSAPQSSDTSSDNLPSKRTTEKAFEDTTGMPVVSSASATSTNPSVPQPSLTLSIFTRPGSLTVSRVMAALGINLVLPFINGVFLGLGEIFAREAVRFGRIWWREKKSGDAEKGWTGGKGTAGVGLSAAGF</sequence>
<feature type="compositionally biased region" description="Basic and acidic residues" evidence="1">
    <location>
        <begin position="141"/>
        <end position="150"/>
    </location>
</feature>
<dbReference type="Proteomes" id="UP000006757">
    <property type="component" value="Unassembled WGS sequence"/>
</dbReference>
<evidence type="ECO:0000313" key="3">
    <source>
        <dbReference type="EMBL" id="EKD05578.1"/>
    </source>
</evidence>
<proteinExistence type="predicted"/>
<dbReference type="PANTHER" id="PTHR28241">
    <property type="entry name" value="MITOCHONDRIAL IMPORT PROTEIN 1"/>
    <property type="match status" value="1"/>
</dbReference>
<dbReference type="AlphaFoldDB" id="K1W9Y4"/>
<keyword evidence="2" id="KW-1133">Transmembrane helix</keyword>
<feature type="compositionally biased region" description="Low complexity" evidence="1">
    <location>
        <begin position="157"/>
        <end position="179"/>
    </location>
</feature>
<dbReference type="GO" id="GO:0045040">
    <property type="term" value="P:protein insertion into mitochondrial outer membrane"/>
    <property type="evidence" value="ECO:0007669"/>
    <property type="project" value="TreeGrafter"/>
</dbReference>
<keyword evidence="4" id="KW-1185">Reference proteome</keyword>
<dbReference type="InterPro" id="IPR013262">
    <property type="entry name" value="OMP_MIM1/TOM13_mt"/>
</dbReference>
<feature type="compositionally biased region" description="Polar residues" evidence="1">
    <location>
        <begin position="187"/>
        <end position="202"/>
    </location>
</feature>
<dbReference type="HOGENOM" id="CLU_078285_0_0_1"/>
<reference evidence="3 4" key="1">
    <citation type="journal article" date="2012" name="Eukaryot. Cell">
        <title>Genome sequence of the Trichosporon asahii environmental strain CBS 8904.</title>
        <authorList>
            <person name="Yang R.Y."/>
            <person name="Li H.T."/>
            <person name="Zhu H."/>
            <person name="Zhou G.P."/>
            <person name="Wang M."/>
            <person name="Wang L."/>
        </authorList>
    </citation>
    <scope>NUCLEOTIDE SEQUENCE [LARGE SCALE GENOMIC DNA]</scope>
    <source>
        <strain evidence="3 4">CBS 8904</strain>
    </source>
</reference>
<gene>
    <name evidence="3" type="ORF">A1Q2_00120</name>
</gene>
<keyword evidence="2" id="KW-0812">Transmembrane</keyword>
<dbReference type="EMBL" id="AMBO01000066">
    <property type="protein sequence ID" value="EKD05578.1"/>
    <property type="molecule type" value="Genomic_DNA"/>
</dbReference>
<feature type="compositionally biased region" description="Acidic residues" evidence="1">
    <location>
        <begin position="40"/>
        <end position="49"/>
    </location>
</feature>
<dbReference type="Pfam" id="PF08219">
    <property type="entry name" value="TOM13"/>
    <property type="match status" value="1"/>
</dbReference>
<evidence type="ECO:0000313" key="4">
    <source>
        <dbReference type="Proteomes" id="UP000006757"/>
    </source>
</evidence>
<feature type="region of interest" description="Disordered" evidence="1">
    <location>
        <begin position="71"/>
        <end position="233"/>
    </location>
</feature>
<feature type="compositionally biased region" description="Polar residues" evidence="1">
    <location>
        <begin position="125"/>
        <end position="134"/>
    </location>
</feature>
<evidence type="ECO:0000256" key="1">
    <source>
        <dbReference type="SAM" id="MobiDB-lite"/>
    </source>
</evidence>
<feature type="compositionally biased region" description="Basic and acidic residues" evidence="1">
    <location>
        <begin position="77"/>
        <end position="115"/>
    </location>
</feature>
<dbReference type="PANTHER" id="PTHR28241:SF1">
    <property type="entry name" value="MITOCHONDRIAL IMPORT PROTEIN 1"/>
    <property type="match status" value="1"/>
</dbReference>
<dbReference type="InParanoid" id="K1W9Y4"/>
<accession>K1W9Y4</accession>
<dbReference type="eggNOG" id="ENOG502SBHA">
    <property type="taxonomic scope" value="Eukaryota"/>
</dbReference>
<name>K1W9Y4_TRIAC</name>
<evidence type="ECO:0000256" key="2">
    <source>
        <dbReference type="SAM" id="Phobius"/>
    </source>
</evidence>
<dbReference type="OMA" id="AHVAEWR"/>
<organism evidence="3 4">
    <name type="scientific">Trichosporon asahii var. asahii (strain CBS 8904)</name>
    <name type="common">Yeast</name>
    <dbReference type="NCBI Taxonomy" id="1220162"/>
    <lineage>
        <taxon>Eukaryota</taxon>
        <taxon>Fungi</taxon>
        <taxon>Dikarya</taxon>
        <taxon>Basidiomycota</taxon>
        <taxon>Agaricomycotina</taxon>
        <taxon>Tremellomycetes</taxon>
        <taxon>Trichosporonales</taxon>
        <taxon>Trichosporonaceae</taxon>
        <taxon>Trichosporon</taxon>
    </lineage>
</organism>
<comment type="caution">
    <text evidence="3">The sequence shown here is derived from an EMBL/GenBank/DDBJ whole genome shotgun (WGS) entry which is preliminary data.</text>
</comment>
<feature type="transmembrane region" description="Helical" evidence="2">
    <location>
        <begin position="251"/>
        <end position="276"/>
    </location>
</feature>
<protein>
    <submittedName>
        <fullName evidence="3">Uncharacterized protein</fullName>
    </submittedName>
</protein>
<dbReference type="GO" id="GO:0005741">
    <property type="term" value="C:mitochondrial outer membrane"/>
    <property type="evidence" value="ECO:0007669"/>
    <property type="project" value="InterPro"/>
</dbReference>
<keyword evidence="2" id="KW-0472">Membrane</keyword>
<feature type="compositionally biased region" description="Low complexity" evidence="1">
    <location>
        <begin position="14"/>
        <end position="39"/>
    </location>
</feature>